<feature type="domain" description="FH2" evidence="2">
    <location>
        <begin position="243"/>
        <end position="637"/>
    </location>
</feature>
<evidence type="ECO:0000313" key="3">
    <source>
        <dbReference type="Proteomes" id="UP000887575"/>
    </source>
</evidence>
<dbReference type="PANTHER" id="PTHR46345:SF8">
    <property type="entry name" value="FORMIN 3, ISOFORM B"/>
    <property type="match status" value="1"/>
</dbReference>
<sequence>MGARREEHLLSPLLEALFDCDTASATVSGLRLFNNLLFMVPTETRRIQLEKELQELHYESHISQIRIKYSTVSSVVREVERFYSIKRKQEQGPITPVLIPEQQVMDLDENANSSSSDSDSSLLDSLKMAIGKSGEAMKIRKRLLETLTEVLEDVHSENDIDPVLAKCKRLLGSSLNNNSSFQLPTITPSAPPPPPPLMNGPLPPPPPPLTGCSIGPGPPPPPPPFNLGNKKMSETTHELPVAFKPPKRAETKMIKMQWTKIPPREVTSTANTLWGKLAKDECPITSQVPLDYSQLDELFSQQNPRKNKSLDKPIIGSKKTDEVILLDTKRFMNVSIFIKKLGDVQELVSDIRECRGTTRLDTLQMLLSTAMPTREEVDLIRTYTGDSSKLAPPESFFLHLVAIPDYSLRIRMLKFRMDFHLSMEKLAPQVRLLSDACEQILASTALLRVFVVICKIGNYLNEGSSAGDAAGFKLNSLWKVIELKANTGHETLLHFITKNDPICVDNLKAELSLIPEAAKIPSPSEIETDFGEIEKQRAELEKELNGKQEPVFKEMGSYIKIECKAEIEVLAKSFFHLSDLRSRMATYFMEKPNEFKIEECIRMFRNFLLRLEKAHQENLQREESARKREQKAKAVGER</sequence>
<evidence type="ECO:0000259" key="2">
    <source>
        <dbReference type="PROSITE" id="PS51444"/>
    </source>
</evidence>
<dbReference type="InterPro" id="IPR042201">
    <property type="entry name" value="FH2_Formin_sf"/>
</dbReference>
<proteinExistence type="predicted"/>
<protein>
    <recommendedName>
        <fullName evidence="2">FH2 domain-containing protein</fullName>
    </recommendedName>
</protein>
<accession>A0AAF3E9J6</accession>
<dbReference type="PROSITE" id="PS51444">
    <property type="entry name" value="FH2"/>
    <property type="match status" value="1"/>
</dbReference>
<dbReference type="Pfam" id="PF02181">
    <property type="entry name" value="FH2"/>
    <property type="match status" value="1"/>
</dbReference>
<dbReference type="SUPFAM" id="SSF101447">
    <property type="entry name" value="Formin homology 2 domain (FH2 domain)"/>
    <property type="match status" value="1"/>
</dbReference>
<dbReference type="WBParaSite" id="MBELARI_LOCUS10588">
    <property type="protein sequence ID" value="MBELARI_LOCUS10588"/>
    <property type="gene ID" value="MBELARI_LOCUS10588"/>
</dbReference>
<evidence type="ECO:0000313" key="4">
    <source>
        <dbReference type="WBParaSite" id="MBELARI_LOCUS10588"/>
    </source>
</evidence>
<dbReference type="AlphaFoldDB" id="A0AAF3E9J6"/>
<keyword evidence="3" id="KW-1185">Reference proteome</keyword>
<feature type="compositionally biased region" description="Pro residues" evidence="1">
    <location>
        <begin position="189"/>
        <end position="205"/>
    </location>
</feature>
<reference evidence="4" key="1">
    <citation type="submission" date="2024-02" db="UniProtKB">
        <authorList>
            <consortium name="WormBaseParasite"/>
        </authorList>
    </citation>
    <scope>IDENTIFICATION</scope>
</reference>
<dbReference type="Gene3D" id="1.20.58.2220">
    <property type="entry name" value="Formin, FH2 domain"/>
    <property type="match status" value="1"/>
</dbReference>
<name>A0AAF3E9J6_9BILA</name>
<organism evidence="3 4">
    <name type="scientific">Mesorhabditis belari</name>
    <dbReference type="NCBI Taxonomy" id="2138241"/>
    <lineage>
        <taxon>Eukaryota</taxon>
        <taxon>Metazoa</taxon>
        <taxon>Ecdysozoa</taxon>
        <taxon>Nematoda</taxon>
        <taxon>Chromadorea</taxon>
        <taxon>Rhabditida</taxon>
        <taxon>Rhabditina</taxon>
        <taxon>Rhabditomorpha</taxon>
        <taxon>Rhabditoidea</taxon>
        <taxon>Rhabditidae</taxon>
        <taxon>Mesorhabditinae</taxon>
        <taxon>Mesorhabditis</taxon>
    </lineage>
</organism>
<feature type="region of interest" description="Disordered" evidence="1">
    <location>
        <begin position="186"/>
        <end position="205"/>
    </location>
</feature>
<evidence type="ECO:0000256" key="1">
    <source>
        <dbReference type="SAM" id="MobiDB-lite"/>
    </source>
</evidence>
<feature type="region of interest" description="Disordered" evidence="1">
    <location>
        <begin position="617"/>
        <end position="638"/>
    </location>
</feature>
<dbReference type="Proteomes" id="UP000887575">
    <property type="component" value="Unassembled WGS sequence"/>
</dbReference>
<dbReference type="PANTHER" id="PTHR46345">
    <property type="entry name" value="INVERTED FORMIN-2"/>
    <property type="match status" value="1"/>
</dbReference>
<dbReference type="InterPro" id="IPR015425">
    <property type="entry name" value="FH2_Formin"/>
</dbReference>
<dbReference type="SMART" id="SM00498">
    <property type="entry name" value="FH2"/>
    <property type="match status" value="1"/>
</dbReference>